<dbReference type="AlphaFoldDB" id="A0A076PP27"/>
<dbReference type="Pfam" id="PF11162">
    <property type="entry name" value="DUF2946"/>
    <property type="match status" value="1"/>
</dbReference>
<accession>A0A076PP27</accession>
<sequence>MQALRNSLSLTRLVLAWFILTLAIAVASPIVHPKVIEVVCTSSGSMQVIMLDDDGQATPGLHHSLDCPLCLTITAPPAYSSQHLEQPQPLGLALHPVVSARIAALVGAALPPRGPPALV</sequence>
<dbReference type="HOGENOM" id="CLU_2011525_0_0_4"/>
<dbReference type="RefSeq" id="WP_043373530.1">
    <property type="nucleotide sequence ID" value="NZ_CP006704.1"/>
</dbReference>
<dbReference type="Proteomes" id="UP000028782">
    <property type="component" value="Chromosome"/>
</dbReference>
<protein>
    <recommendedName>
        <fullName evidence="3">DUF2946 domain-containing protein</fullName>
    </recommendedName>
</protein>
<gene>
    <name evidence="1" type="ORF">O987_16975</name>
</gene>
<dbReference type="KEGG" id="ctes:O987_16975"/>
<evidence type="ECO:0008006" key="3">
    <source>
        <dbReference type="Google" id="ProtNLM"/>
    </source>
</evidence>
<evidence type="ECO:0000313" key="1">
    <source>
        <dbReference type="EMBL" id="AIJ47508.1"/>
    </source>
</evidence>
<name>A0A076PP27_COMTE</name>
<dbReference type="InterPro" id="IPR021333">
    <property type="entry name" value="DUF2946"/>
</dbReference>
<dbReference type="EMBL" id="CP006704">
    <property type="protein sequence ID" value="AIJ47508.1"/>
    <property type="molecule type" value="Genomic_DNA"/>
</dbReference>
<proteinExistence type="predicted"/>
<reference evidence="1 2" key="1">
    <citation type="journal article" date="2014" name="Genome Announc.">
        <title>Complete Genome Sequence of Polychlorinated Biphenyl Degrader Comamonas testosteroni TK102 (NBRC 109938).</title>
        <authorList>
            <person name="Fukuda K."/>
            <person name="Hosoyama A."/>
            <person name="Tsuchikane K."/>
            <person name="Ohji S."/>
            <person name="Yamazoe A."/>
            <person name="Fujita N."/>
            <person name="Shintani M."/>
            <person name="Kimbara K."/>
        </authorList>
    </citation>
    <scope>NUCLEOTIDE SEQUENCE [LARGE SCALE GENOMIC DNA]</scope>
    <source>
        <strain evidence="1">TK102</strain>
    </source>
</reference>
<organism evidence="1 2">
    <name type="scientific">Comamonas testosteroni TK102</name>
    <dbReference type="NCBI Taxonomy" id="1392005"/>
    <lineage>
        <taxon>Bacteria</taxon>
        <taxon>Pseudomonadati</taxon>
        <taxon>Pseudomonadota</taxon>
        <taxon>Betaproteobacteria</taxon>
        <taxon>Burkholderiales</taxon>
        <taxon>Comamonadaceae</taxon>
        <taxon>Comamonas</taxon>
    </lineage>
</organism>
<evidence type="ECO:0000313" key="2">
    <source>
        <dbReference type="Proteomes" id="UP000028782"/>
    </source>
</evidence>